<feature type="transmembrane region" description="Helical" evidence="11">
    <location>
        <begin position="30"/>
        <end position="50"/>
    </location>
</feature>
<keyword evidence="5 11" id="KW-0812">Transmembrane</keyword>
<keyword evidence="6" id="KW-0133">Cell shape</keyword>
<dbReference type="GO" id="GO:0071555">
    <property type="term" value="P:cell wall organization"/>
    <property type="evidence" value="ECO:0007669"/>
    <property type="project" value="UniProtKB-KW"/>
</dbReference>
<evidence type="ECO:0000256" key="10">
    <source>
        <dbReference type="ARBA" id="ARBA00023316"/>
    </source>
</evidence>
<dbReference type="PANTHER" id="PTHR30474">
    <property type="entry name" value="CELL CYCLE PROTEIN"/>
    <property type="match status" value="1"/>
</dbReference>
<feature type="transmembrane region" description="Helical" evidence="11">
    <location>
        <begin position="351"/>
        <end position="372"/>
    </location>
</feature>
<keyword evidence="4" id="KW-0808">Transferase</keyword>
<dbReference type="NCBIfam" id="TIGR02210">
    <property type="entry name" value="rodA_shape"/>
    <property type="match status" value="1"/>
</dbReference>
<dbReference type="InterPro" id="IPR001182">
    <property type="entry name" value="FtsW/RodA"/>
</dbReference>
<evidence type="ECO:0000256" key="7">
    <source>
        <dbReference type="ARBA" id="ARBA00022984"/>
    </source>
</evidence>
<gene>
    <name evidence="12" type="ORF">LCGC14_0024920</name>
</gene>
<dbReference type="AlphaFoldDB" id="A0A0F9YFQ1"/>
<dbReference type="GO" id="GO:0008360">
    <property type="term" value="P:regulation of cell shape"/>
    <property type="evidence" value="ECO:0007669"/>
    <property type="project" value="UniProtKB-KW"/>
</dbReference>
<comment type="subcellular location">
    <subcellularLocation>
        <location evidence="1">Membrane</location>
        <topology evidence="1">Multi-pass membrane protein</topology>
    </subcellularLocation>
</comment>
<keyword evidence="7" id="KW-0573">Peptidoglycan synthesis</keyword>
<dbReference type="HAMAP" id="MF_02079">
    <property type="entry name" value="PGT_RodA"/>
    <property type="match status" value="1"/>
</dbReference>
<evidence type="ECO:0000256" key="2">
    <source>
        <dbReference type="ARBA" id="ARBA00022475"/>
    </source>
</evidence>
<dbReference type="GO" id="GO:0051301">
    <property type="term" value="P:cell division"/>
    <property type="evidence" value="ECO:0007669"/>
    <property type="project" value="InterPro"/>
</dbReference>
<keyword evidence="9 11" id="KW-0472">Membrane</keyword>
<keyword evidence="10" id="KW-0961">Cell wall biogenesis/degradation</keyword>
<dbReference type="PROSITE" id="PS00428">
    <property type="entry name" value="FTSW_RODA_SPOVE"/>
    <property type="match status" value="1"/>
</dbReference>
<comment type="caution">
    <text evidence="12">The sequence shown here is derived from an EMBL/GenBank/DDBJ whole genome shotgun (WGS) entry which is preliminary data.</text>
</comment>
<feature type="transmembrane region" description="Helical" evidence="11">
    <location>
        <begin position="62"/>
        <end position="78"/>
    </location>
</feature>
<dbReference type="GO" id="GO:0032153">
    <property type="term" value="C:cell division site"/>
    <property type="evidence" value="ECO:0007669"/>
    <property type="project" value="TreeGrafter"/>
</dbReference>
<dbReference type="EMBL" id="LAZR01000004">
    <property type="protein sequence ID" value="KKO11007.1"/>
    <property type="molecule type" value="Genomic_DNA"/>
</dbReference>
<dbReference type="InterPro" id="IPR018365">
    <property type="entry name" value="Cell_cycle_FtsW-rel_CS"/>
</dbReference>
<keyword evidence="2" id="KW-1003">Cell membrane</keyword>
<dbReference type="GO" id="GO:0005886">
    <property type="term" value="C:plasma membrane"/>
    <property type="evidence" value="ECO:0007669"/>
    <property type="project" value="TreeGrafter"/>
</dbReference>
<evidence type="ECO:0000313" key="12">
    <source>
        <dbReference type="EMBL" id="KKO11007.1"/>
    </source>
</evidence>
<feature type="transmembrane region" description="Helical" evidence="11">
    <location>
        <begin position="85"/>
        <end position="108"/>
    </location>
</feature>
<organism evidence="12">
    <name type="scientific">marine sediment metagenome</name>
    <dbReference type="NCBI Taxonomy" id="412755"/>
    <lineage>
        <taxon>unclassified sequences</taxon>
        <taxon>metagenomes</taxon>
        <taxon>ecological metagenomes</taxon>
    </lineage>
</organism>
<evidence type="ECO:0000256" key="6">
    <source>
        <dbReference type="ARBA" id="ARBA00022960"/>
    </source>
</evidence>
<evidence type="ECO:0000256" key="8">
    <source>
        <dbReference type="ARBA" id="ARBA00022989"/>
    </source>
</evidence>
<keyword evidence="8 11" id="KW-1133">Transmembrane helix</keyword>
<reference evidence="12" key="1">
    <citation type="journal article" date="2015" name="Nature">
        <title>Complex archaea that bridge the gap between prokaryotes and eukaryotes.</title>
        <authorList>
            <person name="Spang A."/>
            <person name="Saw J.H."/>
            <person name="Jorgensen S.L."/>
            <person name="Zaremba-Niedzwiedzka K."/>
            <person name="Martijn J."/>
            <person name="Lind A.E."/>
            <person name="van Eijk R."/>
            <person name="Schleper C."/>
            <person name="Guy L."/>
            <person name="Ettema T.J."/>
        </authorList>
    </citation>
    <scope>NUCLEOTIDE SEQUENCE</scope>
</reference>
<evidence type="ECO:0000256" key="11">
    <source>
        <dbReference type="SAM" id="Phobius"/>
    </source>
</evidence>
<evidence type="ECO:0000256" key="9">
    <source>
        <dbReference type="ARBA" id="ARBA00023136"/>
    </source>
</evidence>
<protein>
    <recommendedName>
        <fullName evidence="13">Rod shape-determining protein RodA</fullName>
    </recommendedName>
</protein>
<dbReference type="GO" id="GO:0015648">
    <property type="term" value="F:lipid-linked peptidoglycan transporter activity"/>
    <property type="evidence" value="ECO:0007669"/>
    <property type="project" value="TreeGrafter"/>
</dbReference>
<dbReference type="GO" id="GO:0016757">
    <property type="term" value="F:glycosyltransferase activity"/>
    <property type="evidence" value="ECO:0007669"/>
    <property type="project" value="UniProtKB-KW"/>
</dbReference>
<feature type="transmembrane region" description="Helical" evidence="11">
    <location>
        <begin position="175"/>
        <end position="192"/>
    </location>
</feature>
<evidence type="ECO:0000256" key="3">
    <source>
        <dbReference type="ARBA" id="ARBA00022676"/>
    </source>
</evidence>
<feature type="transmembrane region" description="Helical" evidence="11">
    <location>
        <begin position="199"/>
        <end position="216"/>
    </location>
</feature>
<evidence type="ECO:0000256" key="5">
    <source>
        <dbReference type="ARBA" id="ARBA00022692"/>
    </source>
</evidence>
<evidence type="ECO:0000256" key="4">
    <source>
        <dbReference type="ARBA" id="ARBA00022679"/>
    </source>
</evidence>
<proteinExistence type="inferred from homology"/>
<dbReference type="Pfam" id="PF01098">
    <property type="entry name" value="FTSW_RODA_SPOVE"/>
    <property type="match status" value="1"/>
</dbReference>
<evidence type="ECO:0008006" key="13">
    <source>
        <dbReference type="Google" id="ProtNLM"/>
    </source>
</evidence>
<dbReference type="InterPro" id="IPR011923">
    <property type="entry name" value="RodA/MrdB"/>
</dbReference>
<name>A0A0F9YFQ1_9ZZZZ</name>
<dbReference type="GO" id="GO:0009252">
    <property type="term" value="P:peptidoglycan biosynthetic process"/>
    <property type="evidence" value="ECO:0007669"/>
    <property type="project" value="UniProtKB-KW"/>
</dbReference>
<feature type="transmembrane region" description="Helical" evidence="11">
    <location>
        <begin position="153"/>
        <end position="169"/>
    </location>
</feature>
<dbReference type="PANTHER" id="PTHR30474:SF1">
    <property type="entry name" value="PEPTIDOGLYCAN GLYCOSYLTRANSFERASE MRDB"/>
    <property type="match status" value="1"/>
</dbReference>
<keyword evidence="3" id="KW-0328">Glycosyltransferase</keyword>
<accession>A0A0F9YFQ1</accession>
<sequence>MSELTRRAIHPRFELGTQERTLAWRLHIDVPLLVAALTVCCLGLFVLYSASGEDMDSVIRQAIRLGIGFSALLIIAQIPPRTYRYWAMPAFAVVTVLLVLVLFFGTVVNGAQRWLAIPGLGVFQPSELMKLSLPVMVAWYFSKVALPPRWHDIVVSLIIVGIPSFLIATQPDLGTSILVGMSGLIVVFFAGLSWRILSAAGLLTVIAIPLMYMFVLEDYQRRRVDTLFNPEADPLGAGWNIIQSTIAMGSGGLMGKGWLNGTQSRLDFLPESSTDFILAVIGEEFGLLGIVVLLSLYLFIVGRGLFISWQAKETFSRLLGVSLSLTFCIYVVVNMGMVSGILPVVGVPLPLVSYGGTSAITLLTGFGILMSIHTHRRLLPH</sequence>
<evidence type="ECO:0000256" key="1">
    <source>
        <dbReference type="ARBA" id="ARBA00004141"/>
    </source>
</evidence>
<feature type="transmembrane region" description="Helical" evidence="11">
    <location>
        <begin position="318"/>
        <end position="345"/>
    </location>
</feature>
<feature type="transmembrane region" description="Helical" evidence="11">
    <location>
        <begin position="285"/>
        <end position="306"/>
    </location>
</feature>